<keyword evidence="4" id="KW-0233">DNA recombination</keyword>
<evidence type="ECO:0000313" key="6">
    <source>
        <dbReference type="EMBL" id="MFC3071529.1"/>
    </source>
</evidence>
<dbReference type="Proteomes" id="UP001595377">
    <property type="component" value="Unassembled WGS sequence"/>
</dbReference>
<dbReference type="RefSeq" id="WP_257316040.1">
    <property type="nucleotide sequence ID" value="NZ_JANFDG010000016.1"/>
</dbReference>
<evidence type="ECO:0000256" key="3">
    <source>
        <dbReference type="ARBA" id="ARBA00023125"/>
    </source>
</evidence>
<sequence>MATVDLKGLHAVRSKGKTYHYAWRGGPRVHGVPGTPEFLKSYSDALEGVRIPDDTRFSALVTLYKRSDDYKKLADSTKRNWSGWLDRIDEHFGLLRIKQFDRPEQIRPRIRKWRATYAATPRAADYGMQVLSRVLSYAVDPLGKIGANPCEGISRLYAANRAAIIWEPADLELIITASSTEARHAIRLAALTGLRAGDLFRLSWSHVGENAIIMTTGKSRHTREVVVPIYAELRELINEIPKRSPIVLTNSRKRPWTVNGFASVFNKAKSDAKLNDRDLHFHDLRGTAATKFYKAGLDKRVIAEILGWEEDHVDRIIRRYVSRSAATEAVIRQIDEARARTETVKLAVKRPEN</sequence>
<evidence type="ECO:0000256" key="4">
    <source>
        <dbReference type="ARBA" id="ARBA00023172"/>
    </source>
</evidence>
<keyword evidence="3" id="KW-0238">DNA-binding</keyword>
<dbReference type="Gene3D" id="1.10.150.130">
    <property type="match status" value="1"/>
</dbReference>
<keyword evidence="2" id="KW-0229">DNA integration</keyword>
<dbReference type="InterPro" id="IPR010998">
    <property type="entry name" value="Integrase_recombinase_N"/>
</dbReference>
<gene>
    <name evidence="6" type="ORF">ACFOHH_00245</name>
</gene>
<dbReference type="Gene3D" id="1.10.443.10">
    <property type="entry name" value="Intergrase catalytic core"/>
    <property type="match status" value="1"/>
</dbReference>
<comment type="similarity">
    <text evidence="1">Belongs to the 'phage' integrase family.</text>
</comment>
<dbReference type="PANTHER" id="PTHR30349">
    <property type="entry name" value="PHAGE INTEGRASE-RELATED"/>
    <property type="match status" value="1"/>
</dbReference>
<dbReference type="InterPro" id="IPR013762">
    <property type="entry name" value="Integrase-like_cat_sf"/>
</dbReference>
<dbReference type="SUPFAM" id="SSF56349">
    <property type="entry name" value="DNA breaking-rejoining enzymes"/>
    <property type="match status" value="1"/>
</dbReference>
<dbReference type="Pfam" id="PF00589">
    <property type="entry name" value="Phage_integrase"/>
    <property type="match status" value="1"/>
</dbReference>
<comment type="caution">
    <text evidence="6">The sequence shown here is derived from an EMBL/GenBank/DDBJ whole genome shotgun (WGS) entry which is preliminary data.</text>
</comment>
<dbReference type="EMBL" id="JBHRSP010000001">
    <property type="protein sequence ID" value="MFC3071529.1"/>
    <property type="molecule type" value="Genomic_DNA"/>
</dbReference>
<dbReference type="InterPro" id="IPR002104">
    <property type="entry name" value="Integrase_catalytic"/>
</dbReference>
<evidence type="ECO:0000256" key="2">
    <source>
        <dbReference type="ARBA" id="ARBA00022908"/>
    </source>
</evidence>
<accession>A0ABV7DAZ5</accession>
<protein>
    <submittedName>
        <fullName evidence="6">Tyrosine-type recombinase/integrase</fullName>
    </submittedName>
</protein>
<dbReference type="PROSITE" id="PS51898">
    <property type="entry name" value="TYR_RECOMBINASE"/>
    <property type="match status" value="1"/>
</dbReference>
<dbReference type="PANTHER" id="PTHR30349:SF64">
    <property type="entry name" value="PROPHAGE INTEGRASE INTD-RELATED"/>
    <property type="match status" value="1"/>
</dbReference>
<feature type="domain" description="Tyr recombinase" evidence="5">
    <location>
        <begin position="161"/>
        <end position="335"/>
    </location>
</feature>
<evidence type="ECO:0000256" key="1">
    <source>
        <dbReference type="ARBA" id="ARBA00008857"/>
    </source>
</evidence>
<organism evidence="6 7">
    <name type="scientific">Shinella pollutisoli</name>
    <dbReference type="NCBI Taxonomy" id="2250594"/>
    <lineage>
        <taxon>Bacteria</taxon>
        <taxon>Pseudomonadati</taxon>
        <taxon>Pseudomonadota</taxon>
        <taxon>Alphaproteobacteria</taxon>
        <taxon>Hyphomicrobiales</taxon>
        <taxon>Rhizobiaceae</taxon>
        <taxon>Shinella</taxon>
    </lineage>
</organism>
<reference evidence="7" key="1">
    <citation type="journal article" date="2019" name="Int. J. Syst. Evol. Microbiol.">
        <title>The Global Catalogue of Microorganisms (GCM) 10K type strain sequencing project: providing services to taxonomists for standard genome sequencing and annotation.</title>
        <authorList>
            <consortium name="The Broad Institute Genomics Platform"/>
            <consortium name="The Broad Institute Genome Sequencing Center for Infectious Disease"/>
            <person name="Wu L."/>
            <person name="Ma J."/>
        </authorList>
    </citation>
    <scope>NUCLEOTIDE SEQUENCE [LARGE SCALE GENOMIC DNA]</scope>
    <source>
        <strain evidence="7">KCTC 52677</strain>
    </source>
</reference>
<keyword evidence="7" id="KW-1185">Reference proteome</keyword>
<evidence type="ECO:0000313" key="7">
    <source>
        <dbReference type="Proteomes" id="UP001595377"/>
    </source>
</evidence>
<dbReference type="InterPro" id="IPR050090">
    <property type="entry name" value="Tyrosine_recombinase_XerCD"/>
</dbReference>
<dbReference type="InterPro" id="IPR011010">
    <property type="entry name" value="DNA_brk_join_enz"/>
</dbReference>
<evidence type="ECO:0000259" key="5">
    <source>
        <dbReference type="PROSITE" id="PS51898"/>
    </source>
</evidence>
<proteinExistence type="inferred from homology"/>
<name>A0ABV7DAZ5_9HYPH</name>